<gene>
    <name evidence="7" type="ORF">HID58_003685</name>
</gene>
<keyword evidence="8" id="KW-1185">Reference proteome</keyword>
<evidence type="ECO:0000256" key="3">
    <source>
        <dbReference type="ARBA" id="ARBA00022483"/>
    </source>
</evidence>
<dbReference type="PANTHER" id="PTHR12542">
    <property type="entry name" value="EXOCYST COMPLEX PROTEIN EXO70"/>
    <property type="match status" value="1"/>
</dbReference>
<dbReference type="PANTHER" id="PTHR12542:SF41">
    <property type="entry name" value="EXOCYST COMPLEX COMPONENT 7"/>
    <property type="match status" value="1"/>
</dbReference>
<comment type="function">
    <text evidence="4">Component of the exocyst complex.</text>
</comment>
<reference evidence="7 8" key="1">
    <citation type="submission" date="2021-05" db="EMBL/GenBank/DDBJ databases">
        <title>Genome Assembly of Synthetic Allotetraploid Brassica napus Reveals Homoeologous Exchanges between Subgenomes.</title>
        <authorList>
            <person name="Davis J.T."/>
        </authorList>
    </citation>
    <scope>NUCLEOTIDE SEQUENCE [LARGE SCALE GENOMIC DNA]</scope>
    <source>
        <strain evidence="8">cv. Da-Ae</strain>
        <tissue evidence="7">Seedling</tissue>
    </source>
</reference>
<dbReference type="EMBL" id="JAGKQM010000001">
    <property type="protein sequence ID" value="KAH0944048.1"/>
    <property type="molecule type" value="Genomic_DNA"/>
</dbReference>
<feature type="region of interest" description="Disordered" evidence="5">
    <location>
        <begin position="1"/>
        <end position="22"/>
    </location>
</feature>
<keyword evidence="2 4" id="KW-0813">Transport</keyword>
<comment type="similarity">
    <text evidence="1 4">Belongs to the EXO70 family.</text>
</comment>
<organism evidence="7 8">
    <name type="scientific">Brassica napus</name>
    <name type="common">Rape</name>
    <dbReference type="NCBI Taxonomy" id="3708"/>
    <lineage>
        <taxon>Eukaryota</taxon>
        <taxon>Viridiplantae</taxon>
        <taxon>Streptophyta</taxon>
        <taxon>Embryophyta</taxon>
        <taxon>Tracheophyta</taxon>
        <taxon>Spermatophyta</taxon>
        <taxon>Magnoliopsida</taxon>
        <taxon>eudicotyledons</taxon>
        <taxon>Gunneridae</taxon>
        <taxon>Pentapetalae</taxon>
        <taxon>rosids</taxon>
        <taxon>malvids</taxon>
        <taxon>Brassicales</taxon>
        <taxon>Brassicaceae</taxon>
        <taxon>Brassiceae</taxon>
        <taxon>Brassica</taxon>
    </lineage>
</organism>
<dbReference type="InterPro" id="IPR016159">
    <property type="entry name" value="Cullin_repeat-like_dom_sf"/>
</dbReference>
<dbReference type="SUPFAM" id="SSF74788">
    <property type="entry name" value="Cullin repeat-like"/>
    <property type="match status" value="1"/>
</dbReference>
<dbReference type="InterPro" id="IPR004140">
    <property type="entry name" value="Exo70"/>
</dbReference>
<feature type="non-terminal residue" evidence="7">
    <location>
        <position position="1"/>
    </location>
</feature>
<evidence type="ECO:0000256" key="5">
    <source>
        <dbReference type="SAM" id="MobiDB-lite"/>
    </source>
</evidence>
<comment type="caution">
    <text evidence="7">The sequence shown here is derived from an EMBL/GenBank/DDBJ whole genome shotgun (WGS) entry which is preliminary data.</text>
</comment>
<evidence type="ECO:0000259" key="6">
    <source>
        <dbReference type="Pfam" id="PF03081"/>
    </source>
</evidence>
<name>A0ABQ8ETC4_BRANA</name>
<dbReference type="Gene3D" id="1.20.1280.170">
    <property type="entry name" value="Exocyst complex component Exo70"/>
    <property type="match status" value="1"/>
</dbReference>
<feature type="domain" description="Exocyst complex subunit Exo70 C-terminal" evidence="6">
    <location>
        <begin position="141"/>
        <end position="195"/>
    </location>
</feature>
<evidence type="ECO:0000256" key="4">
    <source>
        <dbReference type="RuleBase" id="RU365026"/>
    </source>
</evidence>
<evidence type="ECO:0000256" key="2">
    <source>
        <dbReference type="ARBA" id="ARBA00022448"/>
    </source>
</evidence>
<protein>
    <recommendedName>
        <fullName evidence="4">Exocyst subunit Exo70 family protein</fullName>
    </recommendedName>
</protein>
<evidence type="ECO:0000256" key="1">
    <source>
        <dbReference type="ARBA" id="ARBA00006756"/>
    </source>
</evidence>
<dbReference type="Proteomes" id="UP000824890">
    <property type="component" value="Unassembled WGS sequence"/>
</dbReference>
<evidence type="ECO:0000313" key="8">
    <source>
        <dbReference type="Proteomes" id="UP000824890"/>
    </source>
</evidence>
<accession>A0ABQ8ETC4</accession>
<dbReference type="InterPro" id="IPR046364">
    <property type="entry name" value="Exo70_C"/>
</dbReference>
<evidence type="ECO:0000313" key="7">
    <source>
        <dbReference type="EMBL" id="KAH0944048.1"/>
    </source>
</evidence>
<keyword evidence="3 4" id="KW-0268">Exocytosis</keyword>
<dbReference type="Pfam" id="PF03081">
    <property type="entry name" value="Exo70_C"/>
    <property type="match status" value="1"/>
</dbReference>
<proteinExistence type="inferred from homology"/>
<sequence>ALDLRMMALGPDQSDSPPDHDRVLRSDEDRVCNRCDLWCGLSWLLNRIYGSFEKPSEKEKGYVFPRADGENGENCHVRRLGRRASSAGILQRPNTDKNWYVALELQAFLDMAKDEGASRNFVMITSKTCVQIPESALLKERILKKWNRFKMFNMQFDELHQRQSQWTLRESLRLAVAEVLLPAYRSFLKRFGFELKPDLCQKVSSFELDDSLVHCVLPRFEVADGEVQRECGKGVTSSKALCGHMACHFEREKRVKKSVKSSVISHGLV</sequence>
<keyword evidence="4" id="KW-0653">Protein transport</keyword>